<dbReference type="HOGENOM" id="CLU_924359_0_0_1"/>
<organism evidence="3 4">
    <name type="scientific">Botryotinia fuckeliana (strain BcDW1)</name>
    <name type="common">Noble rot fungus</name>
    <name type="synonym">Botrytis cinerea</name>
    <dbReference type="NCBI Taxonomy" id="1290391"/>
    <lineage>
        <taxon>Eukaryota</taxon>
        <taxon>Fungi</taxon>
        <taxon>Dikarya</taxon>
        <taxon>Ascomycota</taxon>
        <taxon>Pezizomycotina</taxon>
        <taxon>Leotiomycetes</taxon>
        <taxon>Helotiales</taxon>
        <taxon>Sclerotiniaceae</taxon>
        <taxon>Botrytis</taxon>
    </lineage>
</organism>
<sequence length="301" mass="35627">MSGFNYEGNGSGRPSPPQDQYVQDVVLPDRLIDLQNIISDLKIKVKLRDHQIKYLEQHIQELEEANKPKISALETENAVAKREIELLNDSLRDCKQEMSKVLQGVYEREYGRGKVDKIIFVLEHKLKNKDADLARMESKYLKLEIKHRELEAIKLELVHQLNEQTKVNDDAEKKIDKLQRQYQELLENDLRMKELDNIKIQNLSDDRGYFRQQVNTNDNIIMTLRDEIKTNLENISTLERRERSWRKCAEALFERLNMEKDLWIKFPGVSTVSNWWNIQNTKDVESNWYKFLVARGIITPE</sequence>
<dbReference type="Proteomes" id="UP000012045">
    <property type="component" value="Unassembled WGS sequence"/>
</dbReference>
<protein>
    <submittedName>
        <fullName evidence="3">Uncharacterized protein</fullName>
    </submittedName>
</protein>
<evidence type="ECO:0000313" key="3">
    <source>
        <dbReference type="EMBL" id="EMR82274.1"/>
    </source>
</evidence>
<accession>M7TME6</accession>
<dbReference type="EMBL" id="KB708046">
    <property type="protein sequence ID" value="EMR82274.1"/>
    <property type="molecule type" value="Genomic_DNA"/>
</dbReference>
<reference evidence="4" key="1">
    <citation type="journal article" date="2013" name="Genome Announc.">
        <title>Draft genome sequence of Botrytis cinerea BcDW1, inoculum for noble rot of grape berries.</title>
        <authorList>
            <person name="Blanco-Ulate B."/>
            <person name="Allen G."/>
            <person name="Powell A.L."/>
            <person name="Cantu D."/>
        </authorList>
    </citation>
    <scope>NUCLEOTIDE SEQUENCE [LARGE SCALE GENOMIC DNA]</scope>
    <source>
        <strain evidence="4">BcDW1</strain>
    </source>
</reference>
<evidence type="ECO:0000313" key="4">
    <source>
        <dbReference type="Proteomes" id="UP000012045"/>
    </source>
</evidence>
<keyword evidence="1" id="KW-0175">Coiled coil</keyword>
<feature type="region of interest" description="Disordered" evidence="2">
    <location>
        <begin position="1"/>
        <end position="20"/>
    </location>
</feature>
<proteinExistence type="predicted"/>
<evidence type="ECO:0000256" key="1">
    <source>
        <dbReference type="SAM" id="Coils"/>
    </source>
</evidence>
<feature type="coiled-coil region" evidence="1">
    <location>
        <begin position="126"/>
        <end position="195"/>
    </location>
</feature>
<gene>
    <name evidence="3" type="ORF">BcDW1_9106</name>
</gene>
<dbReference type="AlphaFoldDB" id="M7TME6"/>
<name>M7TME6_BOTF1</name>
<feature type="coiled-coil region" evidence="1">
    <location>
        <begin position="70"/>
        <end position="97"/>
    </location>
</feature>
<evidence type="ECO:0000256" key="2">
    <source>
        <dbReference type="SAM" id="MobiDB-lite"/>
    </source>
</evidence>